<accession>A0A401PTQ5</accession>
<dbReference type="EMBL" id="BFAA01008818">
    <property type="protein sequence ID" value="GCB76495.1"/>
    <property type="molecule type" value="Genomic_DNA"/>
</dbReference>
<feature type="domain" description="Fibronectin type-III" evidence="6">
    <location>
        <begin position="328"/>
        <end position="416"/>
    </location>
</feature>
<feature type="domain" description="Fibronectin type-III" evidence="6">
    <location>
        <begin position="417"/>
        <end position="504"/>
    </location>
</feature>
<feature type="domain" description="Fibronectin type-III" evidence="6">
    <location>
        <begin position="505"/>
        <end position="592"/>
    </location>
</feature>
<dbReference type="GO" id="GO:0030155">
    <property type="term" value="P:regulation of cell adhesion"/>
    <property type="evidence" value="ECO:0007669"/>
    <property type="project" value="TreeGrafter"/>
</dbReference>
<reference evidence="8 9" key="1">
    <citation type="journal article" date="2018" name="Nat. Ecol. Evol.">
        <title>Shark genomes provide insights into elasmobranch evolution and the origin of vertebrates.</title>
        <authorList>
            <person name="Hara Y"/>
            <person name="Yamaguchi K"/>
            <person name="Onimaru K"/>
            <person name="Kadota M"/>
            <person name="Koyanagi M"/>
            <person name="Keeley SD"/>
            <person name="Tatsumi K"/>
            <person name="Tanaka K"/>
            <person name="Motone F"/>
            <person name="Kageyama Y"/>
            <person name="Nozu R"/>
            <person name="Adachi N"/>
            <person name="Nishimura O"/>
            <person name="Nakagawa R"/>
            <person name="Tanegashima C"/>
            <person name="Kiyatake I"/>
            <person name="Matsumoto R"/>
            <person name="Murakumo K"/>
            <person name="Nishida K"/>
            <person name="Terakita A"/>
            <person name="Kuratani S"/>
            <person name="Sato K"/>
            <person name="Hyodo S Kuraku.S."/>
        </authorList>
    </citation>
    <scope>NUCLEOTIDE SEQUENCE [LARGE SCALE GENOMIC DNA]</scope>
</reference>
<feature type="non-terminal residue" evidence="8">
    <location>
        <position position="640"/>
    </location>
</feature>
<dbReference type="Proteomes" id="UP000288216">
    <property type="component" value="Unassembled WGS sequence"/>
</dbReference>
<organism evidence="8 9">
    <name type="scientific">Scyliorhinus torazame</name>
    <name type="common">Cloudy catshark</name>
    <name type="synonym">Catulus torazame</name>
    <dbReference type="NCBI Taxonomy" id="75743"/>
    <lineage>
        <taxon>Eukaryota</taxon>
        <taxon>Metazoa</taxon>
        <taxon>Chordata</taxon>
        <taxon>Craniata</taxon>
        <taxon>Vertebrata</taxon>
        <taxon>Chondrichthyes</taxon>
        <taxon>Elasmobranchii</taxon>
        <taxon>Galeomorphii</taxon>
        <taxon>Galeoidea</taxon>
        <taxon>Carcharhiniformes</taxon>
        <taxon>Scyliorhinidae</taxon>
        <taxon>Scyliorhinus</taxon>
    </lineage>
</organism>
<dbReference type="SUPFAM" id="SSF49265">
    <property type="entry name" value="Fibronectin type III"/>
    <property type="match status" value="4"/>
</dbReference>
<keyword evidence="4" id="KW-0732">Signal</keyword>
<evidence type="ECO:0000256" key="1">
    <source>
        <dbReference type="ARBA" id="ARBA00004498"/>
    </source>
</evidence>
<dbReference type="Gene3D" id="2.60.40.10">
    <property type="entry name" value="Immunoglobulins"/>
    <property type="match status" value="7"/>
</dbReference>
<evidence type="ECO:0008006" key="10">
    <source>
        <dbReference type="Google" id="ProtNLM"/>
    </source>
</evidence>
<dbReference type="SMART" id="SM00060">
    <property type="entry name" value="FN3"/>
    <property type="match status" value="6"/>
</dbReference>
<dbReference type="InterPro" id="IPR002181">
    <property type="entry name" value="Fibrinogen_a/b/g_C_dom"/>
</dbReference>
<dbReference type="GO" id="GO:0005615">
    <property type="term" value="C:extracellular space"/>
    <property type="evidence" value="ECO:0007669"/>
    <property type="project" value="TreeGrafter"/>
</dbReference>
<evidence type="ECO:0000256" key="3">
    <source>
        <dbReference type="ARBA" id="ARBA00022536"/>
    </source>
</evidence>
<dbReference type="InterPro" id="IPR050991">
    <property type="entry name" value="ECM_Regulatory_Proteins"/>
</dbReference>
<sequence>MRNLTVAGDQRIFLITGLRPSTKYTIYLYGVFESQITKLMAFVASTTASIVKEGVRPGQVKALGSLSVANIMADSVELSWSTQWAFDSYVIQFRAQGSEEVRKLRVTGNRRSYVLLGLKPTTKYTIYVYGVSGGRHTSPLSIVVTTTGNNVTQNSLQIFWAAESGFDSFLIQYRVEGSKEVRNFTVPVHRQSSFIEGLRPSTKYLISLYGLSGNRRTRPLTTIITTAAVPIHTAGFNTLGRLSVSDVDTHSLKLTWTVEEGAFDSFLVQYRDSHGRLGAKEVTVPGNLRYVAIADLIPGTEYLISLYGVLKNQQTEPIPIVARTARESRSRLRFTDLRDTSVTVHWAAPSGPVDSFKIFYVPTEQGEPKSDVIDGKKTNITLKGLAPDTQYEVNLVSIRGAIETPPILDHFTTAPDAPTDLKAVNVSETMALLTWRPAIASVDHYVITYKGPTVSTVSRNVPGNSAELQLTGLSMNTEYTAEIYSVKGDRKSLRISTSFVTGSDLPRDLAVRDISLTEALVSWKSPRAPVTGYLLLYGTEGGETQQVKVDSTVTSNRLHQLLPSTRYTVRLHALRDGGRTAAITAFFSTVSAHIPFPKDCGEEHSNGRKDSSVVSLYLDGNKEKPFKAYCDMTTNGGGWM</sequence>
<dbReference type="AlphaFoldDB" id="A0A401PTQ5"/>
<dbReference type="SUPFAM" id="SSF56496">
    <property type="entry name" value="Fibrinogen C-terminal domain-like"/>
    <property type="match status" value="1"/>
</dbReference>
<evidence type="ECO:0000256" key="4">
    <source>
        <dbReference type="ARBA" id="ARBA00022729"/>
    </source>
</evidence>
<proteinExistence type="predicted"/>
<dbReference type="InterPro" id="IPR003961">
    <property type="entry name" value="FN3_dom"/>
</dbReference>
<dbReference type="Pfam" id="PF00041">
    <property type="entry name" value="fn3"/>
    <property type="match status" value="6"/>
</dbReference>
<evidence type="ECO:0000313" key="9">
    <source>
        <dbReference type="Proteomes" id="UP000288216"/>
    </source>
</evidence>
<dbReference type="OMA" id="IYQRICK"/>
<dbReference type="STRING" id="75743.A0A401PTQ5"/>
<feature type="domain" description="Fibrinogen C-terminal" evidence="7">
    <location>
        <begin position="591"/>
        <end position="640"/>
    </location>
</feature>
<dbReference type="PROSITE" id="PS50853">
    <property type="entry name" value="FN3"/>
    <property type="match status" value="5"/>
</dbReference>
<protein>
    <recommendedName>
        <fullName evidence="10">Tenascin</fullName>
    </recommendedName>
</protein>
<dbReference type="Pfam" id="PF00147">
    <property type="entry name" value="Fibrinogen_C"/>
    <property type="match status" value="1"/>
</dbReference>
<evidence type="ECO:0000313" key="8">
    <source>
        <dbReference type="EMBL" id="GCB76495.1"/>
    </source>
</evidence>
<dbReference type="NCBIfam" id="NF040941">
    <property type="entry name" value="GGGWT_bact"/>
    <property type="match status" value="1"/>
</dbReference>
<gene>
    <name evidence="8" type="ORF">scyTo_0015499</name>
</gene>
<evidence type="ECO:0000256" key="5">
    <source>
        <dbReference type="ARBA" id="ARBA00022737"/>
    </source>
</evidence>
<dbReference type="PANTHER" id="PTHR46708:SF3">
    <property type="entry name" value="TENASCIN-X"/>
    <property type="match status" value="1"/>
</dbReference>
<keyword evidence="9" id="KW-1185">Reference proteome</keyword>
<evidence type="ECO:0000259" key="7">
    <source>
        <dbReference type="PROSITE" id="PS51406"/>
    </source>
</evidence>
<evidence type="ECO:0000256" key="2">
    <source>
        <dbReference type="ARBA" id="ARBA00022530"/>
    </source>
</evidence>
<feature type="domain" description="Fibronectin type-III" evidence="6">
    <location>
        <begin position="62"/>
        <end position="155"/>
    </location>
</feature>
<dbReference type="InterPro" id="IPR014716">
    <property type="entry name" value="Fibrinogen_a/b/g_C_1"/>
</dbReference>
<keyword evidence="5" id="KW-0677">Repeat</keyword>
<dbReference type="CDD" id="cd00063">
    <property type="entry name" value="FN3"/>
    <property type="match status" value="6"/>
</dbReference>
<evidence type="ECO:0000259" key="6">
    <source>
        <dbReference type="PROSITE" id="PS50853"/>
    </source>
</evidence>
<comment type="subcellular location">
    <subcellularLocation>
        <location evidence="1">Secreted</location>
        <location evidence="1">Extracellular space</location>
        <location evidence="1">Extracellular matrix</location>
    </subcellularLocation>
</comment>
<dbReference type="PANTHER" id="PTHR46708">
    <property type="entry name" value="TENASCIN"/>
    <property type="match status" value="1"/>
</dbReference>
<dbReference type="OrthoDB" id="9949424at2759"/>
<keyword evidence="3" id="KW-0245">EGF-like domain</keyword>
<dbReference type="InterPro" id="IPR036116">
    <property type="entry name" value="FN3_sf"/>
</dbReference>
<name>A0A401PTQ5_SCYTO</name>
<comment type="caution">
    <text evidence="8">The sequence shown here is derived from an EMBL/GenBank/DDBJ whole genome shotgun (WGS) entry which is preliminary data.</text>
</comment>
<dbReference type="GO" id="GO:0031175">
    <property type="term" value="P:neuron projection development"/>
    <property type="evidence" value="ECO:0007669"/>
    <property type="project" value="TreeGrafter"/>
</dbReference>
<dbReference type="Gene3D" id="3.90.215.10">
    <property type="entry name" value="Gamma Fibrinogen, chain A, domain 1"/>
    <property type="match status" value="1"/>
</dbReference>
<keyword evidence="2" id="KW-0964">Secreted</keyword>
<dbReference type="InterPro" id="IPR036056">
    <property type="entry name" value="Fibrinogen-like_C"/>
</dbReference>
<feature type="domain" description="Fibronectin type-III" evidence="6">
    <location>
        <begin position="238"/>
        <end position="327"/>
    </location>
</feature>
<dbReference type="InterPro" id="IPR013783">
    <property type="entry name" value="Ig-like_fold"/>
</dbReference>
<keyword evidence="2" id="KW-0272">Extracellular matrix</keyword>
<dbReference type="PROSITE" id="PS51406">
    <property type="entry name" value="FIBRINOGEN_C_2"/>
    <property type="match status" value="1"/>
</dbReference>